<evidence type="ECO:0000256" key="1">
    <source>
        <dbReference type="SAM" id="Phobius"/>
    </source>
</evidence>
<keyword evidence="3" id="KW-1185">Reference proteome</keyword>
<keyword evidence="1" id="KW-1133">Transmembrane helix</keyword>
<dbReference type="Proteomes" id="UP000187209">
    <property type="component" value="Unassembled WGS sequence"/>
</dbReference>
<protein>
    <submittedName>
        <fullName evidence="2">Uncharacterized protein</fullName>
    </submittedName>
</protein>
<accession>A0A1R2B630</accession>
<name>A0A1R2B630_9CILI</name>
<evidence type="ECO:0000313" key="3">
    <source>
        <dbReference type="Proteomes" id="UP000187209"/>
    </source>
</evidence>
<keyword evidence="1" id="KW-0812">Transmembrane</keyword>
<keyword evidence="1" id="KW-0472">Membrane</keyword>
<gene>
    <name evidence="2" type="ORF">SteCoe_29394</name>
</gene>
<feature type="transmembrane region" description="Helical" evidence="1">
    <location>
        <begin position="25"/>
        <end position="49"/>
    </location>
</feature>
<dbReference type="EMBL" id="MPUH01000920">
    <property type="protein sequence ID" value="OMJ72219.1"/>
    <property type="molecule type" value="Genomic_DNA"/>
</dbReference>
<dbReference type="AlphaFoldDB" id="A0A1R2B630"/>
<comment type="caution">
    <text evidence="2">The sequence shown here is derived from an EMBL/GenBank/DDBJ whole genome shotgun (WGS) entry which is preliminary data.</text>
</comment>
<organism evidence="2 3">
    <name type="scientific">Stentor coeruleus</name>
    <dbReference type="NCBI Taxonomy" id="5963"/>
    <lineage>
        <taxon>Eukaryota</taxon>
        <taxon>Sar</taxon>
        <taxon>Alveolata</taxon>
        <taxon>Ciliophora</taxon>
        <taxon>Postciliodesmatophora</taxon>
        <taxon>Heterotrichea</taxon>
        <taxon>Heterotrichida</taxon>
        <taxon>Stentoridae</taxon>
        <taxon>Stentor</taxon>
    </lineage>
</organism>
<sequence>MYYPLLVILIQGVFAKKTIGDIVTSPFFIPFTIVGLVVLCLALCLKRIWKNYKKQRKERKKNMPLISKDAVVTNNAPYIIPPPNFGYVDPNYYPFVPPPTYEAQYSQAPPPNNRY</sequence>
<proteinExistence type="predicted"/>
<reference evidence="2 3" key="1">
    <citation type="submission" date="2016-11" db="EMBL/GenBank/DDBJ databases">
        <title>The macronuclear genome of Stentor coeruleus: a giant cell with tiny introns.</title>
        <authorList>
            <person name="Slabodnick M."/>
            <person name="Ruby J.G."/>
            <person name="Reiff S.B."/>
            <person name="Swart E.C."/>
            <person name="Gosai S."/>
            <person name="Prabakaran S."/>
            <person name="Witkowska E."/>
            <person name="Larue G.E."/>
            <person name="Fisher S."/>
            <person name="Freeman R.M."/>
            <person name="Gunawardena J."/>
            <person name="Chu W."/>
            <person name="Stover N.A."/>
            <person name="Gregory B.D."/>
            <person name="Nowacki M."/>
            <person name="Derisi J."/>
            <person name="Roy S.W."/>
            <person name="Marshall W.F."/>
            <person name="Sood P."/>
        </authorList>
    </citation>
    <scope>NUCLEOTIDE SEQUENCE [LARGE SCALE GENOMIC DNA]</scope>
    <source>
        <strain evidence="2">WM001</strain>
    </source>
</reference>
<evidence type="ECO:0000313" key="2">
    <source>
        <dbReference type="EMBL" id="OMJ72219.1"/>
    </source>
</evidence>